<gene>
    <name evidence="3" type="ORF">M2283_006437</name>
</gene>
<dbReference type="InterPro" id="IPR020904">
    <property type="entry name" value="Sc_DH/Rdtase_CS"/>
</dbReference>
<accession>A0ABT6LS92</accession>
<name>A0ABT6LS92_9ACTN</name>
<comment type="caution">
    <text evidence="3">The sequence shown here is derived from an EMBL/GenBank/DDBJ whole genome shotgun (WGS) entry which is preliminary data.</text>
</comment>
<dbReference type="PANTHER" id="PTHR42760">
    <property type="entry name" value="SHORT-CHAIN DEHYDROGENASES/REDUCTASES FAMILY MEMBER"/>
    <property type="match status" value="1"/>
</dbReference>
<evidence type="ECO:0000313" key="3">
    <source>
        <dbReference type="EMBL" id="MDH6219103.1"/>
    </source>
</evidence>
<keyword evidence="2" id="KW-0560">Oxidoreductase</keyword>
<dbReference type="Pfam" id="PF13561">
    <property type="entry name" value="adh_short_C2"/>
    <property type="match status" value="1"/>
</dbReference>
<dbReference type="PRINTS" id="PR00081">
    <property type="entry name" value="GDHRDH"/>
</dbReference>
<evidence type="ECO:0000256" key="2">
    <source>
        <dbReference type="ARBA" id="ARBA00023002"/>
    </source>
</evidence>
<organism evidence="3 4">
    <name type="scientific">Streptomyces pseudovenezuelae</name>
    <dbReference type="NCBI Taxonomy" id="67350"/>
    <lineage>
        <taxon>Bacteria</taxon>
        <taxon>Bacillati</taxon>
        <taxon>Actinomycetota</taxon>
        <taxon>Actinomycetes</taxon>
        <taxon>Kitasatosporales</taxon>
        <taxon>Streptomycetaceae</taxon>
        <taxon>Streptomyces</taxon>
        <taxon>Streptomyces aurantiacus group</taxon>
    </lineage>
</organism>
<sequence>MVQELDGRTAVVTGASRGIGLAVVRALAAEGARVVAGARHTSDELAELAKSGAVEVVEVDLGTPDGPALLVERAGDRIDILVNNVGAAPVRPDGFLSISDEDWMSTLTLNLLTTVRTTRAALPAMLARGEGSIVTVASVNSSLPDPLVLDYSVAKAAVAAFSKGLSKEVGGRGIRVNTVSPGPVATDLWLSDSGVAATVGRATGADRASVAEGAARSMVSGRFTQPAEVAEAVLYLAGPRSGNVVGADIRIDGGLIPTW</sequence>
<dbReference type="InterPro" id="IPR002347">
    <property type="entry name" value="SDR_fam"/>
</dbReference>
<dbReference type="PANTHER" id="PTHR42760:SF133">
    <property type="entry name" value="3-OXOACYL-[ACYL-CARRIER-PROTEIN] REDUCTASE"/>
    <property type="match status" value="1"/>
</dbReference>
<dbReference type="InterPro" id="IPR036291">
    <property type="entry name" value="NAD(P)-bd_dom_sf"/>
</dbReference>
<dbReference type="PRINTS" id="PR00080">
    <property type="entry name" value="SDRFAMILY"/>
</dbReference>
<dbReference type="EMBL" id="JARXVH010000011">
    <property type="protein sequence ID" value="MDH6219103.1"/>
    <property type="molecule type" value="Genomic_DNA"/>
</dbReference>
<dbReference type="Proteomes" id="UP001160499">
    <property type="component" value="Unassembled WGS sequence"/>
</dbReference>
<dbReference type="PROSITE" id="PS00061">
    <property type="entry name" value="ADH_SHORT"/>
    <property type="match status" value="1"/>
</dbReference>
<dbReference type="Gene3D" id="3.40.50.720">
    <property type="entry name" value="NAD(P)-binding Rossmann-like Domain"/>
    <property type="match status" value="1"/>
</dbReference>
<protein>
    <submittedName>
        <fullName evidence="3">NAD(P)-dependent dehydrogenase (Short-subunit alcohol dehydrogenase family)</fullName>
    </submittedName>
</protein>
<keyword evidence="4" id="KW-1185">Reference proteome</keyword>
<dbReference type="SUPFAM" id="SSF51735">
    <property type="entry name" value="NAD(P)-binding Rossmann-fold domains"/>
    <property type="match status" value="1"/>
</dbReference>
<dbReference type="RefSeq" id="WP_280879936.1">
    <property type="nucleotide sequence ID" value="NZ_JARXVH010000011.1"/>
</dbReference>
<evidence type="ECO:0000313" key="4">
    <source>
        <dbReference type="Proteomes" id="UP001160499"/>
    </source>
</evidence>
<reference evidence="3 4" key="1">
    <citation type="submission" date="2023-04" db="EMBL/GenBank/DDBJ databases">
        <title>Forest soil microbial communities from Buena Vista Peninsula, Colon Province, Panama.</title>
        <authorList>
            <person name="Bouskill N."/>
        </authorList>
    </citation>
    <scope>NUCLEOTIDE SEQUENCE [LARGE SCALE GENOMIC DNA]</scope>
    <source>
        <strain evidence="3 4">GGS1</strain>
    </source>
</reference>
<comment type="similarity">
    <text evidence="1">Belongs to the short-chain dehydrogenases/reductases (SDR) family.</text>
</comment>
<evidence type="ECO:0000256" key="1">
    <source>
        <dbReference type="ARBA" id="ARBA00006484"/>
    </source>
</evidence>
<proteinExistence type="inferred from homology"/>